<evidence type="ECO:0000256" key="2">
    <source>
        <dbReference type="ARBA" id="ARBA00006679"/>
    </source>
</evidence>
<evidence type="ECO:0000256" key="6">
    <source>
        <dbReference type="ARBA" id="ARBA00023136"/>
    </source>
</evidence>
<accession>A0ABU6CVK7</accession>
<keyword evidence="9" id="KW-1185">Reference proteome</keyword>
<feature type="transmembrane region" description="Helical" evidence="7">
    <location>
        <begin position="12"/>
        <end position="34"/>
    </location>
</feature>
<feature type="transmembrane region" description="Helical" evidence="7">
    <location>
        <begin position="151"/>
        <end position="177"/>
    </location>
</feature>
<dbReference type="Proteomes" id="UP001308005">
    <property type="component" value="Unassembled WGS sequence"/>
</dbReference>
<dbReference type="Pfam" id="PF07681">
    <property type="entry name" value="DoxX"/>
    <property type="match status" value="1"/>
</dbReference>
<keyword evidence="6 7" id="KW-0472">Membrane</keyword>
<comment type="caution">
    <text evidence="8">The sequence shown here is derived from an EMBL/GenBank/DDBJ whole genome shotgun (WGS) entry which is preliminary data.</text>
</comment>
<dbReference type="InterPro" id="IPR032808">
    <property type="entry name" value="DoxX"/>
</dbReference>
<evidence type="ECO:0000256" key="1">
    <source>
        <dbReference type="ARBA" id="ARBA00004651"/>
    </source>
</evidence>
<evidence type="ECO:0000256" key="4">
    <source>
        <dbReference type="ARBA" id="ARBA00022692"/>
    </source>
</evidence>
<proteinExistence type="inferred from homology"/>
<dbReference type="PANTHER" id="PTHR33452">
    <property type="entry name" value="OXIDOREDUCTASE CATD-RELATED"/>
    <property type="match status" value="1"/>
</dbReference>
<evidence type="ECO:0000313" key="9">
    <source>
        <dbReference type="Proteomes" id="UP001308005"/>
    </source>
</evidence>
<sequence length="208" mass="23481">MKFFVGFFSLEWMRVFDFIAPLVIRLFLAPMFWISGVKRLGLFSSSDFVVYNPLTWLNTEAFQQSAASMHNSLFTGMGAETLVILLGVIELAAAICLVLGFAVRWVTLALMFVVVVLGLIAMGDAGFVNTMEQLVMSHGYTNMTNNLTEVYLVYFILLLALFFMGAGRWFSLDWYVYRSFMKRIDDKAAAQHDPFEIDATDEPGISKV</sequence>
<name>A0ABU6CVK7_9GAMM</name>
<protein>
    <submittedName>
        <fullName evidence="8">DoxX family protein</fullName>
    </submittedName>
</protein>
<gene>
    <name evidence="8" type="ORF">VSS37_06475</name>
</gene>
<organism evidence="8 9">
    <name type="scientific">Candidatus Thiothrix phosphatis</name>
    <dbReference type="NCBI Taxonomy" id="3112415"/>
    <lineage>
        <taxon>Bacteria</taxon>
        <taxon>Pseudomonadati</taxon>
        <taxon>Pseudomonadota</taxon>
        <taxon>Gammaproteobacteria</taxon>
        <taxon>Thiotrichales</taxon>
        <taxon>Thiotrichaceae</taxon>
        <taxon>Thiothrix</taxon>
    </lineage>
</organism>
<feature type="transmembrane region" description="Helical" evidence="7">
    <location>
        <begin position="82"/>
        <end position="103"/>
    </location>
</feature>
<evidence type="ECO:0000256" key="5">
    <source>
        <dbReference type="ARBA" id="ARBA00022989"/>
    </source>
</evidence>
<dbReference type="PANTHER" id="PTHR33452:SF19">
    <property type="entry name" value="DOXX FAMILY PROTEIN"/>
    <property type="match status" value="1"/>
</dbReference>
<evidence type="ECO:0000313" key="8">
    <source>
        <dbReference type="EMBL" id="MEB4590616.1"/>
    </source>
</evidence>
<reference evidence="9" key="1">
    <citation type="submission" date="2023-07" db="EMBL/GenBank/DDBJ databases">
        <title>The carbon used by Thiothrix.</title>
        <authorList>
            <person name="Chen L."/>
        </authorList>
    </citation>
    <scope>NUCLEOTIDE SEQUENCE [LARGE SCALE GENOMIC DNA]</scope>
</reference>
<comment type="subcellular location">
    <subcellularLocation>
        <location evidence="1">Cell membrane</location>
        <topology evidence="1">Multi-pass membrane protein</topology>
    </subcellularLocation>
</comment>
<keyword evidence="3" id="KW-1003">Cell membrane</keyword>
<keyword evidence="5 7" id="KW-1133">Transmembrane helix</keyword>
<keyword evidence="4 7" id="KW-0812">Transmembrane</keyword>
<comment type="similarity">
    <text evidence="2">Belongs to the DoxX family.</text>
</comment>
<feature type="transmembrane region" description="Helical" evidence="7">
    <location>
        <begin position="110"/>
        <end position="131"/>
    </location>
</feature>
<evidence type="ECO:0000256" key="3">
    <source>
        <dbReference type="ARBA" id="ARBA00022475"/>
    </source>
</evidence>
<reference evidence="8 9" key="2">
    <citation type="submission" date="2024-01" db="EMBL/GenBank/DDBJ databases">
        <authorList>
            <person name="Xie X."/>
        </authorList>
    </citation>
    <scope>NUCLEOTIDE SEQUENCE [LARGE SCALE GENOMIC DNA]</scope>
    <source>
        <strain evidence="8">SCUT-1</strain>
    </source>
</reference>
<dbReference type="InterPro" id="IPR051907">
    <property type="entry name" value="DoxX-like_oxidoreductase"/>
</dbReference>
<evidence type="ECO:0000256" key="7">
    <source>
        <dbReference type="SAM" id="Phobius"/>
    </source>
</evidence>
<dbReference type="EMBL" id="JAYMYJ010000047">
    <property type="protein sequence ID" value="MEB4590616.1"/>
    <property type="molecule type" value="Genomic_DNA"/>
</dbReference>
<dbReference type="RefSeq" id="WP_324693974.1">
    <property type="nucleotide sequence ID" value="NZ_JAYMYJ010000047.1"/>
</dbReference>